<organism evidence="2 3">
    <name type="scientific">Brevundimonas subvibrioides (strain ATCC 15264 / DSM 4735 / LMG 14903 / NBRC 16000 / CB 81)</name>
    <name type="common">Caulobacter subvibrioides</name>
    <dbReference type="NCBI Taxonomy" id="633149"/>
    <lineage>
        <taxon>Bacteria</taxon>
        <taxon>Pseudomonadati</taxon>
        <taxon>Pseudomonadota</taxon>
        <taxon>Alphaproteobacteria</taxon>
        <taxon>Caulobacterales</taxon>
        <taxon>Caulobacteraceae</taxon>
        <taxon>Brevundimonas</taxon>
    </lineage>
</organism>
<dbReference type="Proteomes" id="UP000002696">
    <property type="component" value="Chromosome"/>
</dbReference>
<dbReference type="InParanoid" id="D9QHU0"/>
<dbReference type="AlphaFoldDB" id="D9QHU0"/>
<dbReference type="BioCyc" id="BSUB633149:G1GM8-51-MONOMER"/>
<name>D9QHU0_BRESC</name>
<accession>D9QHU0</accession>
<proteinExistence type="predicted"/>
<dbReference type="KEGG" id="bsb:Bresu_0050"/>
<reference evidence="3" key="1">
    <citation type="journal article" date="2011" name="J. Bacteriol.">
        <title>Genome sequences of eight morphologically diverse alphaproteobacteria.</title>
        <authorList>
            <consortium name="US DOE Joint Genome Institute"/>
            <person name="Brown P.J."/>
            <person name="Kysela D.T."/>
            <person name="Buechlein A."/>
            <person name="Hemmerich C."/>
            <person name="Brun Y.V."/>
        </authorList>
    </citation>
    <scope>NUCLEOTIDE SEQUENCE [LARGE SCALE GENOMIC DNA]</scope>
    <source>
        <strain evidence="3">ATCC 15264 / DSM 4735 / LMG 14903 / NBRC 16000 / CB 81</strain>
    </source>
</reference>
<gene>
    <name evidence="2" type="ordered locus">Bresu_0050</name>
</gene>
<protein>
    <submittedName>
        <fullName evidence="2">Uncharacterized protein</fullName>
    </submittedName>
</protein>
<evidence type="ECO:0000256" key="1">
    <source>
        <dbReference type="SAM" id="MobiDB-lite"/>
    </source>
</evidence>
<dbReference type="HOGENOM" id="CLU_2551673_0_0_5"/>
<dbReference type="EMBL" id="CP002102">
    <property type="protein sequence ID" value="ADK99365.1"/>
    <property type="molecule type" value="Genomic_DNA"/>
</dbReference>
<dbReference type="RefSeq" id="WP_013267470.1">
    <property type="nucleotide sequence ID" value="NC_014375.1"/>
</dbReference>
<keyword evidence="3" id="KW-1185">Reference proteome</keyword>
<feature type="region of interest" description="Disordered" evidence="1">
    <location>
        <begin position="62"/>
        <end position="82"/>
    </location>
</feature>
<evidence type="ECO:0000313" key="2">
    <source>
        <dbReference type="EMBL" id="ADK99365.1"/>
    </source>
</evidence>
<evidence type="ECO:0000313" key="3">
    <source>
        <dbReference type="Proteomes" id="UP000002696"/>
    </source>
</evidence>
<sequence>MNDNLQTTPATISPARRVERIARHAARLGHGPGGRISAAQILRDIEAMHPGEVERQAARIAAGRGVGPARPLDTPALDWPQA</sequence>